<dbReference type="InterPro" id="IPR011047">
    <property type="entry name" value="Quinoprotein_ADH-like_sf"/>
</dbReference>
<dbReference type="Gene3D" id="2.130.10.10">
    <property type="entry name" value="YVTN repeat-like/Quinoprotein amine dehydrogenase"/>
    <property type="match status" value="2"/>
</dbReference>
<dbReference type="RefSeq" id="WP_078974767.1">
    <property type="nucleotide sequence ID" value="NZ_MWQN01000001.1"/>
</dbReference>
<dbReference type="STRING" id="159449.B4N89_05675"/>
<feature type="repeat" description="WD" evidence="1">
    <location>
        <begin position="270"/>
        <end position="295"/>
    </location>
</feature>
<evidence type="ECO:0000313" key="2">
    <source>
        <dbReference type="EMBL" id="OPC80509.1"/>
    </source>
</evidence>
<dbReference type="OrthoDB" id="134501at2"/>
<dbReference type="SUPFAM" id="SSF50998">
    <property type="entry name" value="Quinoprotein alcohol dehydrogenase-like"/>
    <property type="match status" value="1"/>
</dbReference>
<dbReference type="InterPro" id="IPR001680">
    <property type="entry name" value="WD40_rpt"/>
</dbReference>
<comment type="caution">
    <text evidence="2">The sequence shown here is derived from an EMBL/GenBank/DDBJ whole genome shotgun (WGS) entry which is preliminary data.</text>
</comment>
<proteinExistence type="predicted"/>
<evidence type="ECO:0000256" key="1">
    <source>
        <dbReference type="PROSITE-ProRule" id="PRU00221"/>
    </source>
</evidence>
<name>A0A1T3NUH5_9ACTN</name>
<keyword evidence="3" id="KW-1185">Reference proteome</keyword>
<dbReference type="Proteomes" id="UP000190037">
    <property type="component" value="Unassembled WGS sequence"/>
</dbReference>
<evidence type="ECO:0008006" key="4">
    <source>
        <dbReference type="Google" id="ProtNLM"/>
    </source>
</evidence>
<dbReference type="PROSITE" id="PS50082">
    <property type="entry name" value="WD_REPEATS_2"/>
    <property type="match status" value="1"/>
</dbReference>
<protein>
    <recommendedName>
        <fullName evidence="4">Anaphase-promoting complex subunit 4 WD40 domain-containing protein</fullName>
    </recommendedName>
</protein>
<dbReference type="InterPro" id="IPR015943">
    <property type="entry name" value="WD40/YVTN_repeat-like_dom_sf"/>
</dbReference>
<dbReference type="EMBL" id="MWQN01000001">
    <property type="protein sequence ID" value="OPC80509.1"/>
    <property type="molecule type" value="Genomic_DNA"/>
</dbReference>
<sequence>MTVMATRTGLGWEHGIDDVPSDVAIAGGLCVVAGVAGGVRLLDAATGRFLARIVVPGGVYRTEFSPDGTVVALAGPTGYALWRVTDGALALRTPGLPARCAWSADGRCAVSFGGVVRVYAPGTGAESWRAVDGRVRVDDVVWVDGGGLAVALGGEVHMYGPHGRTSVWTWPIPVRLLAGTPGGAWLCAAGDVPGVQVRGAGGTHEDLDSVGNLPAVGLALDAGGGRLAVEDRAGLTVWDLAARGGRVRPRPRRLPAQPRACAPRWRPAGGGLLATSGGDGMLVVWDVRAGSARKAAAPLARRHVAAPVAALAWHGTDALLFADRVGRVGVRCFPELTDR</sequence>
<gene>
    <name evidence="2" type="ORF">B4N89_05675</name>
</gene>
<organism evidence="2 3">
    <name type="scientific">Embleya scabrispora</name>
    <dbReference type="NCBI Taxonomy" id="159449"/>
    <lineage>
        <taxon>Bacteria</taxon>
        <taxon>Bacillati</taxon>
        <taxon>Actinomycetota</taxon>
        <taxon>Actinomycetes</taxon>
        <taxon>Kitasatosporales</taxon>
        <taxon>Streptomycetaceae</taxon>
        <taxon>Embleya</taxon>
    </lineage>
</organism>
<dbReference type="AlphaFoldDB" id="A0A1T3NUH5"/>
<reference evidence="2 3" key="1">
    <citation type="submission" date="2017-03" db="EMBL/GenBank/DDBJ databases">
        <title>Draft genome sequence of Streptomyces scabrisporus NF3, endophyte isolated from Amphipterygium adstringens.</title>
        <authorList>
            <person name="Vazquez M."/>
            <person name="Ceapa C.D."/>
            <person name="Rodriguez Luna D."/>
            <person name="Sanchez Esquivel S."/>
        </authorList>
    </citation>
    <scope>NUCLEOTIDE SEQUENCE [LARGE SCALE GENOMIC DNA]</scope>
    <source>
        <strain evidence="2 3">NF3</strain>
    </source>
</reference>
<evidence type="ECO:0000313" key="3">
    <source>
        <dbReference type="Proteomes" id="UP000190037"/>
    </source>
</evidence>
<keyword evidence="1" id="KW-0853">WD repeat</keyword>
<accession>A0A1T3NUH5</accession>